<dbReference type="EMBL" id="CP043424">
    <property type="protein sequence ID" value="QIW11364.1"/>
    <property type="molecule type" value="Genomic_DNA"/>
</dbReference>
<evidence type="ECO:0000313" key="8">
    <source>
        <dbReference type="EMBL" id="QIW11364.1"/>
    </source>
</evidence>
<dbReference type="AlphaFoldDB" id="A0A2Z4XXK7"/>
<keyword evidence="10" id="KW-1185">Reference proteome</keyword>
<evidence type="ECO:0000313" key="7">
    <source>
        <dbReference type="EMBL" id="AXA33135.1"/>
    </source>
</evidence>
<keyword evidence="3 6" id="KW-0812">Transmembrane</keyword>
<evidence type="ECO:0000256" key="1">
    <source>
        <dbReference type="ARBA" id="ARBA00004141"/>
    </source>
</evidence>
<dbReference type="Proteomes" id="UP000681131">
    <property type="component" value="Chromosome"/>
</dbReference>
<evidence type="ECO:0000256" key="3">
    <source>
        <dbReference type="ARBA" id="ARBA00022692"/>
    </source>
</evidence>
<dbReference type="PANTHER" id="PTHR43461">
    <property type="entry name" value="TRANSMEMBRANE PROTEIN 256"/>
    <property type="match status" value="1"/>
</dbReference>
<organism evidence="7 9">
    <name type="scientific">Francisella adeliensis</name>
    <dbReference type="NCBI Taxonomy" id="2007306"/>
    <lineage>
        <taxon>Bacteria</taxon>
        <taxon>Pseudomonadati</taxon>
        <taxon>Pseudomonadota</taxon>
        <taxon>Gammaproteobacteria</taxon>
        <taxon>Thiotrichales</taxon>
        <taxon>Francisellaceae</taxon>
        <taxon>Francisella</taxon>
    </lineage>
</organism>
<evidence type="ECO:0000256" key="6">
    <source>
        <dbReference type="SAM" id="Phobius"/>
    </source>
</evidence>
<dbReference type="EMBL" id="CP021781">
    <property type="protein sequence ID" value="AXA33135.1"/>
    <property type="molecule type" value="Genomic_DNA"/>
</dbReference>
<dbReference type="InterPro" id="IPR006696">
    <property type="entry name" value="DUF423"/>
</dbReference>
<accession>A0A2Z4XXK7</accession>
<protein>
    <submittedName>
        <fullName evidence="7">DUF423 domain-containing protein</fullName>
    </submittedName>
</protein>
<feature type="transmembrane region" description="Helical" evidence="6">
    <location>
        <begin position="44"/>
        <end position="63"/>
    </location>
</feature>
<evidence type="ECO:0000256" key="4">
    <source>
        <dbReference type="ARBA" id="ARBA00022989"/>
    </source>
</evidence>
<dbReference type="Pfam" id="PF04241">
    <property type="entry name" value="DUF423"/>
    <property type="match status" value="1"/>
</dbReference>
<dbReference type="KEGG" id="fad:CDH04_01295"/>
<keyword evidence="4 6" id="KW-1133">Transmembrane helix</keyword>
<dbReference type="Proteomes" id="UP000251120">
    <property type="component" value="Chromosome"/>
</dbReference>
<sequence length="129" mass="14273">MTLIIGAIFGFISVAIGAYAEHGLKTHISSEHFDMLMTAIRYNQLYAILISIIGLISLTTHNITNSIFLKLSSILFILGTLMFSFSIYCFVIFNLSQALRLAPIGGTTLMLGWGCLIVMGMLTLQRKKH</sequence>
<name>A0A2Z4XXK7_9GAMM</name>
<dbReference type="OrthoDB" id="9802121at2"/>
<evidence type="ECO:0000313" key="10">
    <source>
        <dbReference type="Proteomes" id="UP000681131"/>
    </source>
</evidence>
<evidence type="ECO:0000256" key="5">
    <source>
        <dbReference type="ARBA" id="ARBA00023136"/>
    </source>
</evidence>
<comment type="similarity">
    <text evidence="2">Belongs to the UPF0382 family.</text>
</comment>
<comment type="subcellular location">
    <subcellularLocation>
        <location evidence="1">Membrane</location>
        <topology evidence="1">Multi-pass membrane protein</topology>
    </subcellularLocation>
</comment>
<feature type="transmembrane region" description="Helical" evidence="6">
    <location>
        <begin position="101"/>
        <end position="124"/>
    </location>
</feature>
<keyword evidence="5 6" id="KW-0472">Membrane</keyword>
<proteinExistence type="inferred from homology"/>
<dbReference type="PANTHER" id="PTHR43461:SF1">
    <property type="entry name" value="TRANSMEMBRANE PROTEIN 256"/>
    <property type="match status" value="1"/>
</dbReference>
<dbReference type="RefSeq" id="WP_112869309.1">
    <property type="nucleotide sequence ID" value="NZ_CP021781.1"/>
</dbReference>
<reference evidence="7 9" key="1">
    <citation type="submission" date="2017-06" db="EMBL/GenBank/DDBJ databases">
        <title>Complete genome of Francisella adeliensis.</title>
        <authorList>
            <person name="Vallesi A."/>
            <person name="Sjodin A."/>
        </authorList>
    </citation>
    <scope>NUCLEOTIDE SEQUENCE [LARGE SCALE GENOMIC DNA]</scope>
    <source>
        <strain evidence="7 9">FDC440</strain>
    </source>
</reference>
<evidence type="ECO:0000256" key="2">
    <source>
        <dbReference type="ARBA" id="ARBA00009694"/>
    </source>
</evidence>
<dbReference type="GO" id="GO:0005886">
    <property type="term" value="C:plasma membrane"/>
    <property type="evidence" value="ECO:0007669"/>
    <property type="project" value="TreeGrafter"/>
</dbReference>
<gene>
    <name evidence="7" type="ORF">CDH04_01295</name>
    <name evidence="8" type="ORF">FZC43_01295</name>
</gene>
<feature type="transmembrane region" description="Helical" evidence="6">
    <location>
        <begin position="75"/>
        <end position="95"/>
    </location>
</feature>
<reference evidence="8 10" key="2">
    <citation type="submission" date="2019-08" db="EMBL/GenBank/DDBJ databases">
        <title>Complete genome sequences of Francisella adeliensis (FSC1325 and FSC1326).</title>
        <authorList>
            <person name="Ohrman C."/>
            <person name="Uneklint I."/>
            <person name="Vallesi A."/>
            <person name="Karlsson L."/>
            <person name="Sjodin A."/>
        </authorList>
    </citation>
    <scope>NUCLEOTIDE SEQUENCE [LARGE SCALE GENOMIC DNA]</scope>
    <source>
        <strain evidence="8 10">FSC1325</strain>
    </source>
</reference>
<evidence type="ECO:0000313" key="9">
    <source>
        <dbReference type="Proteomes" id="UP000251120"/>
    </source>
</evidence>